<dbReference type="Gene3D" id="3.30.70.270">
    <property type="match status" value="1"/>
</dbReference>
<dbReference type="GO" id="GO:0003964">
    <property type="term" value="F:RNA-directed DNA polymerase activity"/>
    <property type="evidence" value="ECO:0007669"/>
    <property type="project" value="UniProtKB-KW"/>
</dbReference>
<dbReference type="AlphaFoldDB" id="A0A386TX63"/>
<dbReference type="InterPro" id="IPR000477">
    <property type="entry name" value="RT_dom"/>
</dbReference>
<dbReference type="OrthoDB" id="414666at2759"/>
<keyword evidence="2" id="KW-0255">Endonuclease</keyword>
<evidence type="ECO:0000259" key="1">
    <source>
        <dbReference type="PROSITE" id="PS50878"/>
    </source>
</evidence>
<keyword evidence="2" id="KW-0808">Transferase</keyword>
<feature type="domain" description="Reverse transcriptase" evidence="1">
    <location>
        <begin position="10"/>
        <end position="276"/>
    </location>
</feature>
<proteinExistence type="evidence at transcript level"/>
<sequence>MKTLTRICQNIWEKKKWPEDWKRSVYIPIPKKGDILKCENHRTIALISHSSKVMLKIIQRRLADFFNEQMPREQAGFRKGRGTRDHIANLRWIIESMREKQRNLVMCFIDYSKAFDCVDHDLLWLYLREMGAPLHIIQLLKSLYKDQEACVRTDSGETPWFEIGKGVRQGCILSPTLFNLYSEMIMRKALEDTEEGAKIGGLVVSNLRYADDTTLLAESEADLEKMLKRVQEESRKAGLSLNIQKTKIMATAAIDSFAVNGEDVEIVESFNFLGLR</sequence>
<dbReference type="Pfam" id="PF00078">
    <property type="entry name" value="RVT_1"/>
    <property type="match status" value="1"/>
</dbReference>
<protein>
    <submittedName>
        <fullName evidence="2">Endonuclease-reverse transcriptase</fullName>
    </submittedName>
</protein>
<dbReference type="EMBL" id="MG566083">
    <property type="protein sequence ID" value="AYE92701.1"/>
    <property type="molecule type" value="mRNA"/>
</dbReference>
<keyword evidence="2" id="KW-0695">RNA-directed DNA polymerase</keyword>
<accession>A0A386TX63</accession>
<dbReference type="InterPro" id="IPR043502">
    <property type="entry name" value="DNA/RNA_pol_sf"/>
</dbReference>
<gene>
    <name evidence="2" type="primary">ERT</name>
</gene>
<dbReference type="GO" id="GO:0004519">
    <property type="term" value="F:endonuclease activity"/>
    <property type="evidence" value="ECO:0007669"/>
    <property type="project" value="UniProtKB-KW"/>
</dbReference>
<organism evidence="2">
    <name type="scientific">Penaeus japonicus</name>
    <name type="common">Kuruma prawn</name>
    <name type="synonym">Marsupenaeus japonicus</name>
    <dbReference type="NCBI Taxonomy" id="27405"/>
    <lineage>
        <taxon>Eukaryota</taxon>
        <taxon>Metazoa</taxon>
        <taxon>Ecdysozoa</taxon>
        <taxon>Arthropoda</taxon>
        <taxon>Crustacea</taxon>
        <taxon>Multicrustacea</taxon>
        <taxon>Malacostraca</taxon>
        <taxon>Eumalacostraca</taxon>
        <taxon>Eucarida</taxon>
        <taxon>Decapoda</taxon>
        <taxon>Dendrobranchiata</taxon>
        <taxon>Penaeoidea</taxon>
        <taxon>Penaeidae</taxon>
        <taxon>Penaeus</taxon>
    </lineage>
</organism>
<dbReference type="PROSITE" id="PS50878">
    <property type="entry name" value="RT_POL"/>
    <property type="match status" value="1"/>
</dbReference>
<dbReference type="SUPFAM" id="SSF56672">
    <property type="entry name" value="DNA/RNA polymerases"/>
    <property type="match status" value="1"/>
</dbReference>
<keyword evidence="2" id="KW-0540">Nuclease</keyword>
<dbReference type="PANTHER" id="PTHR47027:SF8">
    <property type="entry name" value="RIBONUCLEASE H"/>
    <property type="match status" value="1"/>
</dbReference>
<dbReference type="InterPro" id="IPR043128">
    <property type="entry name" value="Rev_trsase/Diguanyl_cyclase"/>
</dbReference>
<keyword evidence="2" id="KW-0378">Hydrolase</keyword>
<keyword evidence="2" id="KW-0548">Nucleotidyltransferase</keyword>
<reference evidence="2" key="1">
    <citation type="submission" date="2017-11" db="EMBL/GenBank/DDBJ databases">
        <authorList>
            <person name="Han C.G."/>
        </authorList>
    </citation>
    <scope>NUCLEOTIDE SEQUENCE</scope>
    <source>
        <tissue evidence="2">Gills</tissue>
    </source>
</reference>
<name>A0A386TX63_PENJP</name>
<dbReference type="CDD" id="cd01650">
    <property type="entry name" value="RT_nLTR_like"/>
    <property type="match status" value="1"/>
</dbReference>
<evidence type="ECO:0000313" key="2">
    <source>
        <dbReference type="EMBL" id="AYE92701.1"/>
    </source>
</evidence>
<dbReference type="PANTHER" id="PTHR47027">
    <property type="entry name" value="REVERSE TRANSCRIPTASE DOMAIN-CONTAINING PROTEIN"/>
    <property type="match status" value="1"/>
</dbReference>